<evidence type="ECO:0000256" key="4">
    <source>
        <dbReference type="ARBA" id="ARBA00023274"/>
    </source>
</evidence>
<dbReference type="InterPro" id="IPR036419">
    <property type="entry name" value="Ribosomal_S3_C_sf"/>
</dbReference>
<organism evidence="10 11">
    <name type="scientific">Streblomastix strix</name>
    <dbReference type="NCBI Taxonomy" id="222440"/>
    <lineage>
        <taxon>Eukaryota</taxon>
        <taxon>Metamonada</taxon>
        <taxon>Preaxostyla</taxon>
        <taxon>Oxymonadida</taxon>
        <taxon>Streblomastigidae</taxon>
        <taxon>Streblomastix</taxon>
    </lineage>
</organism>
<dbReference type="SUPFAM" id="SSF54821">
    <property type="entry name" value="Ribosomal protein S3 C-terminal domain"/>
    <property type="match status" value="1"/>
</dbReference>
<dbReference type="PANTHER" id="PTHR11760:SF32">
    <property type="entry name" value="SMALL RIBOSOMAL SUBUNIT PROTEIN US3"/>
    <property type="match status" value="1"/>
</dbReference>
<dbReference type="Gene3D" id="3.30.300.20">
    <property type="match status" value="1"/>
</dbReference>
<proteinExistence type="inferred from homology"/>
<feature type="compositionally biased region" description="Polar residues" evidence="7">
    <location>
        <begin position="237"/>
        <end position="252"/>
    </location>
</feature>
<dbReference type="Pfam" id="PF00189">
    <property type="entry name" value="Ribosomal_S3_C"/>
    <property type="match status" value="1"/>
</dbReference>
<dbReference type="Gene3D" id="3.30.1140.32">
    <property type="entry name" value="Ribosomal protein S3, C-terminal domain"/>
    <property type="match status" value="1"/>
</dbReference>
<dbReference type="GO" id="GO:0003735">
    <property type="term" value="F:structural constituent of ribosome"/>
    <property type="evidence" value="ECO:0007669"/>
    <property type="project" value="InterPro"/>
</dbReference>
<feature type="domain" description="Small ribosomal subunit protein uS3 C-terminal" evidence="8">
    <location>
        <begin position="109"/>
        <end position="189"/>
    </location>
</feature>
<dbReference type="InterPro" id="IPR057258">
    <property type="entry name" value="Ribosomal_uS3"/>
</dbReference>
<dbReference type="FunFam" id="3.30.1140.32:FF:000013">
    <property type="entry name" value="40S ribosomal protein S3"/>
    <property type="match status" value="1"/>
</dbReference>
<evidence type="ECO:0000259" key="8">
    <source>
        <dbReference type="Pfam" id="PF00189"/>
    </source>
</evidence>
<reference evidence="10 11" key="1">
    <citation type="submission" date="2019-03" db="EMBL/GenBank/DDBJ databases">
        <title>Single cell metagenomics reveals metabolic interactions within the superorganism composed of flagellate Streblomastix strix and complex community of Bacteroidetes bacteria on its surface.</title>
        <authorList>
            <person name="Treitli S.C."/>
            <person name="Kolisko M."/>
            <person name="Husnik F."/>
            <person name="Keeling P."/>
            <person name="Hampl V."/>
        </authorList>
    </citation>
    <scope>NUCLEOTIDE SEQUENCE [LARGE SCALE GENOMIC DNA]</scope>
    <source>
        <strain evidence="10">ST1C</strain>
    </source>
</reference>
<keyword evidence="4" id="KW-0687">Ribonucleoprotein</keyword>
<feature type="domain" description="KH type-2" evidence="9">
    <location>
        <begin position="21"/>
        <end position="88"/>
    </location>
</feature>
<evidence type="ECO:0000256" key="7">
    <source>
        <dbReference type="SAM" id="MobiDB-lite"/>
    </source>
</evidence>
<feature type="compositionally biased region" description="Low complexity" evidence="7">
    <location>
        <begin position="253"/>
        <end position="270"/>
    </location>
</feature>
<evidence type="ECO:0000313" key="10">
    <source>
        <dbReference type="EMBL" id="KAA6392781.1"/>
    </source>
</evidence>
<dbReference type="EMBL" id="SNRW01002434">
    <property type="protein sequence ID" value="KAA6392781.1"/>
    <property type="molecule type" value="Genomic_DNA"/>
</dbReference>
<dbReference type="InterPro" id="IPR015946">
    <property type="entry name" value="KH_dom-like_a/b"/>
</dbReference>
<dbReference type="GO" id="GO:0022627">
    <property type="term" value="C:cytosolic small ribosomal subunit"/>
    <property type="evidence" value="ECO:0007669"/>
    <property type="project" value="TreeGrafter"/>
</dbReference>
<dbReference type="OrthoDB" id="10248446at2759"/>
<dbReference type="AlphaFoldDB" id="A0A5J4WCY4"/>
<gene>
    <name evidence="10" type="ORF">EZS28_011692</name>
</gene>
<dbReference type="InterPro" id="IPR009019">
    <property type="entry name" value="KH_sf_prok-type"/>
</dbReference>
<accession>A0A5J4WCY4</accession>
<keyword evidence="2" id="KW-0694">RNA-binding</keyword>
<evidence type="ECO:0000259" key="9">
    <source>
        <dbReference type="Pfam" id="PF07650"/>
    </source>
</evidence>
<name>A0A5J4WCY4_9EUKA</name>
<comment type="caution">
    <text evidence="10">The sequence shown here is derived from an EMBL/GenBank/DDBJ whole genome shotgun (WGS) entry which is preliminary data.</text>
</comment>
<dbReference type="Proteomes" id="UP000324800">
    <property type="component" value="Unassembled WGS sequence"/>
</dbReference>
<dbReference type="FunFam" id="3.30.300.20:FF:000006">
    <property type="entry name" value="40S ribosomal protein S3"/>
    <property type="match status" value="1"/>
</dbReference>
<feature type="region of interest" description="Disordered" evidence="7">
    <location>
        <begin position="237"/>
        <end position="355"/>
    </location>
</feature>
<dbReference type="InterPro" id="IPR005703">
    <property type="entry name" value="Ribosomal_uS3_euk/arc"/>
</dbReference>
<comment type="similarity">
    <text evidence="1">Belongs to the universal ribosomal protein uS3 family.</text>
</comment>
<dbReference type="CDD" id="cd02413">
    <property type="entry name" value="KH-II_40S_S3"/>
    <property type="match status" value="1"/>
</dbReference>
<dbReference type="SUPFAM" id="SSF54814">
    <property type="entry name" value="Prokaryotic type KH domain (KH-domain type II)"/>
    <property type="match status" value="1"/>
</dbReference>
<evidence type="ECO:0000313" key="11">
    <source>
        <dbReference type="Proteomes" id="UP000324800"/>
    </source>
</evidence>
<dbReference type="Pfam" id="PF07650">
    <property type="entry name" value="KH_2"/>
    <property type="match status" value="1"/>
</dbReference>
<keyword evidence="3 10" id="KW-0689">Ribosomal protein</keyword>
<evidence type="ECO:0000256" key="6">
    <source>
        <dbReference type="ARBA" id="ARBA00035408"/>
    </source>
</evidence>
<protein>
    <recommendedName>
        <fullName evidence="5">Small ribosomal subunit protein uS3</fullName>
    </recommendedName>
    <alternativeName>
        <fullName evidence="6">40S ribosomal protein S3</fullName>
    </alternativeName>
</protein>
<dbReference type="InterPro" id="IPR004044">
    <property type="entry name" value="KH_dom_type_2"/>
</dbReference>
<dbReference type="NCBIfam" id="TIGR01008">
    <property type="entry name" value="uS3_euk_arch"/>
    <property type="match status" value="1"/>
</dbReference>
<evidence type="ECO:0000256" key="3">
    <source>
        <dbReference type="ARBA" id="ARBA00022980"/>
    </source>
</evidence>
<evidence type="ECO:0000256" key="2">
    <source>
        <dbReference type="ARBA" id="ARBA00022884"/>
    </source>
</evidence>
<feature type="compositionally biased region" description="Low complexity" evidence="7">
    <location>
        <begin position="286"/>
        <end position="349"/>
    </location>
</feature>
<dbReference type="InterPro" id="IPR001351">
    <property type="entry name" value="Ribosomal_uS3_C"/>
</dbReference>
<evidence type="ECO:0000256" key="5">
    <source>
        <dbReference type="ARBA" id="ARBA00035257"/>
    </source>
</evidence>
<dbReference type="GO" id="GO:0005634">
    <property type="term" value="C:nucleus"/>
    <property type="evidence" value="ECO:0007669"/>
    <property type="project" value="TreeGrafter"/>
</dbReference>
<sequence length="355" mass="40563">MAARQQSKKRKFIADGVLSAELNSFFRRELAEEGYSGLEFRVVPPNTEITVRATRTQSLIGDNGKRIRELTSLIEKRWKFPRHSIKLLADRLKNRALSAVAQAESMVFKIMGGLPVRRAAYGILRFVMENGARGVEVKASGKLRGQRGKMMKFRDGYMIKSGDPKKQMVDVAVRHLLLEQGCLGIQVKIMLPTKKQHEDGKDYIQPDVIDIFQSKEDELRIAEPEYKRVDFTPAPQVQVQQHATQAPTQHPPQDQQNASGAQQNQQQVYQPGTSQQAPGPYRAPNRQNYRQQQQYGQGQNQQYGQFQPQQFGQYVPQQAGYTQQQYQGNQHQQYQGSGQQYQPRQTQYFPPGPQQ</sequence>
<dbReference type="GO" id="GO:0006412">
    <property type="term" value="P:translation"/>
    <property type="evidence" value="ECO:0007669"/>
    <property type="project" value="InterPro"/>
</dbReference>
<dbReference type="PANTHER" id="PTHR11760">
    <property type="entry name" value="30S/40S RIBOSOMAL PROTEIN S3"/>
    <property type="match status" value="1"/>
</dbReference>
<evidence type="ECO:0000256" key="1">
    <source>
        <dbReference type="ARBA" id="ARBA00010761"/>
    </source>
</evidence>
<dbReference type="GO" id="GO:0003723">
    <property type="term" value="F:RNA binding"/>
    <property type="evidence" value="ECO:0007669"/>
    <property type="project" value="UniProtKB-KW"/>
</dbReference>